<dbReference type="GeneID" id="7202319"/>
<dbReference type="SMART" id="SM00338">
    <property type="entry name" value="BRLZ"/>
    <property type="match status" value="1"/>
</dbReference>
<dbReference type="EMBL" id="CM000615">
    <property type="protein sequence ID" value="EEC46712.1"/>
    <property type="molecule type" value="Genomic_DNA"/>
</dbReference>
<dbReference type="OrthoDB" id="48969at2759"/>
<reference evidence="4 5" key="1">
    <citation type="journal article" date="2008" name="Nature">
        <title>The Phaeodactylum genome reveals the evolutionary history of diatom genomes.</title>
        <authorList>
            <person name="Bowler C."/>
            <person name="Allen A.E."/>
            <person name="Badger J.H."/>
            <person name="Grimwood J."/>
            <person name="Jabbari K."/>
            <person name="Kuo A."/>
            <person name="Maheswari U."/>
            <person name="Martens C."/>
            <person name="Maumus F."/>
            <person name="Otillar R.P."/>
            <person name="Rayko E."/>
            <person name="Salamov A."/>
            <person name="Vandepoele K."/>
            <person name="Beszteri B."/>
            <person name="Gruber A."/>
            <person name="Heijde M."/>
            <person name="Katinka M."/>
            <person name="Mock T."/>
            <person name="Valentin K."/>
            <person name="Verret F."/>
            <person name="Berges J.A."/>
            <person name="Brownlee C."/>
            <person name="Cadoret J.P."/>
            <person name="Chiovitti A."/>
            <person name="Choi C.J."/>
            <person name="Coesel S."/>
            <person name="De Martino A."/>
            <person name="Detter J.C."/>
            <person name="Durkin C."/>
            <person name="Falciatore A."/>
            <person name="Fournet J."/>
            <person name="Haruta M."/>
            <person name="Huysman M.J."/>
            <person name="Jenkins B.D."/>
            <person name="Jiroutova K."/>
            <person name="Jorgensen R.E."/>
            <person name="Joubert Y."/>
            <person name="Kaplan A."/>
            <person name="Kroger N."/>
            <person name="Kroth P.G."/>
            <person name="La Roche J."/>
            <person name="Lindquist E."/>
            <person name="Lommer M."/>
            <person name="Martin-Jezequel V."/>
            <person name="Lopez P.J."/>
            <person name="Lucas S."/>
            <person name="Mangogna M."/>
            <person name="McGinnis K."/>
            <person name="Medlin L.K."/>
            <person name="Montsant A."/>
            <person name="Oudot-Le Secq M.P."/>
            <person name="Napoli C."/>
            <person name="Obornik M."/>
            <person name="Parker M.S."/>
            <person name="Petit J.L."/>
            <person name="Porcel B.M."/>
            <person name="Poulsen N."/>
            <person name="Robison M."/>
            <person name="Rychlewski L."/>
            <person name="Rynearson T.A."/>
            <person name="Schmutz J."/>
            <person name="Shapiro H."/>
            <person name="Siaut M."/>
            <person name="Stanley M."/>
            <person name="Sussman M.R."/>
            <person name="Taylor A.R."/>
            <person name="Vardi A."/>
            <person name="von Dassow P."/>
            <person name="Vyverman W."/>
            <person name="Willis A."/>
            <person name="Wyrwicz L.S."/>
            <person name="Rokhsar D.S."/>
            <person name="Weissenbach J."/>
            <person name="Armbrust E.V."/>
            <person name="Green B.R."/>
            <person name="Van de Peer Y."/>
            <person name="Grigoriev I.V."/>
        </authorList>
    </citation>
    <scope>NUCLEOTIDE SEQUENCE [LARGE SCALE GENOMIC DNA]</scope>
    <source>
        <strain evidence="4 5">CCAP 1055/1</strain>
    </source>
</reference>
<feature type="compositionally biased region" description="Low complexity" evidence="2">
    <location>
        <begin position="179"/>
        <end position="194"/>
    </location>
</feature>
<feature type="domain" description="BZIP" evidence="3">
    <location>
        <begin position="109"/>
        <end position="123"/>
    </location>
</feature>
<dbReference type="PaxDb" id="2850-Phatr47279"/>
<evidence type="ECO:0000313" key="4">
    <source>
        <dbReference type="EMBL" id="EEC46712.1"/>
    </source>
</evidence>
<protein>
    <recommendedName>
        <fullName evidence="3">BZIP domain-containing protein</fullName>
    </recommendedName>
</protein>
<reference evidence="5" key="2">
    <citation type="submission" date="2008-08" db="EMBL/GenBank/DDBJ databases">
        <authorList>
            <consortium name="Diatom Consortium"/>
            <person name="Grigoriev I."/>
            <person name="Grimwood J."/>
            <person name="Kuo A."/>
            <person name="Otillar R.P."/>
            <person name="Salamov A."/>
            <person name="Detter J.C."/>
            <person name="Lindquist E."/>
            <person name="Shapiro H."/>
            <person name="Lucas S."/>
            <person name="Glavina del Rio T."/>
            <person name="Pitluck S."/>
            <person name="Rokhsar D."/>
            <person name="Bowler C."/>
        </authorList>
    </citation>
    <scope>GENOME REANNOTATION</scope>
    <source>
        <strain evidence="5">CCAP 1055/1</strain>
    </source>
</reference>
<organism evidence="4 5">
    <name type="scientific">Phaeodactylum tricornutum (strain CCAP 1055/1)</name>
    <dbReference type="NCBI Taxonomy" id="556484"/>
    <lineage>
        <taxon>Eukaryota</taxon>
        <taxon>Sar</taxon>
        <taxon>Stramenopiles</taxon>
        <taxon>Ochrophyta</taxon>
        <taxon>Bacillariophyta</taxon>
        <taxon>Bacillariophyceae</taxon>
        <taxon>Bacillariophycidae</taxon>
        <taxon>Naviculales</taxon>
        <taxon>Phaeodactylaceae</taxon>
        <taxon>Phaeodactylum</taxon>
    </lineage>
</organism>
<evidence type="ECO:0000256" key="2">
    <source>
        <dbReference type="SAM" id="MobiDB-lite"/>
    </source>
</evidence>
<feature type="compositionally biased region" description="Low complexity" evidence="2">
    <location>
        <begin position="59"/>
        <end position="73"/>
    </location>
</feature>
<dbReference type="InParanoid" id="B7G3U5"/>
<gene>
    <name evidence="4" type="ORF">PHATRDRAFT_47279</name>
</gene>
<dbReference type="Pfam" id="PF00170">
    <property type="entry name" value="bZIP_1"/>
    <property type="match status" value="1"/>
</dbReference>
<proteinExistence type="predicted"/>
<dbReference type="KEGG" id="pti:PHATRDRAFT_47279"/>
<name>B7G3U5_PHATC</name>
<dbReference type="AlphaFoldDB" id="B7G3U5"/>
<dbReference type="Gene3D" id="1.20.5.170">
    <property type="match status" value="1"/>
</dbReference>
<dbReference type="GO" id="GO:0003700">
    <property type="term" value="F:DNA-binding transcription factor activity"/>
    <property type="evidence" value="ECO:0007669"/>
    <property type="project" value="InterPro"/>
</dbReference>
<sequence length="310" mass="34082">MNSSNAQEVARQLNEDPALARKRRMELRRTVLQGGNDADGVGFKRQKLPDFGSDDDDNVSAVSATTSSSTVTSGTRKTPSLRGIKKQARYEPGVPMSRGELTEWRKEARRVRNRESAAASRAKTRERIEELEGELAFLRSKYVTALDRIVQLESTSFHEAFTPSILRQDLMEQRQTVVSPSSSPLPSPEYSTTSQFPQDSFSLDSCHHEDDPGTYQHIMGMISRPTAVCLHLITNLPAAKITGADTFIEASSSSDVSSESSSTSDCEGCNEDLDPAEAELGAFLWDAFRADGNAIDFHLPFANMDNVIGL</sequence>
<evidence type="ECO:0000256" key="1">
    <source>
        <dbReference type="SAM" id="Coils"/>
    </source>
</evidence>
<dbReference type="SMR" id="B7G3U5"/>
<feature type="coiled-coil region" evidence="1">
    <location>
        <begin position="114"/>
        <end position="148"/>
    </location>
</feature>
<feature type="region of interest" description="Disordered" evidence="2">
    <location>
        <begin position="173"/>
        <end position="196"/>
    </location>
</feature>
<dbReference type="Proteomes" id="UP000000759">
    <property type="component" value="Chromosome 13"/>
</dbReference>
<keyword evidence="1" id="KW-0175">Coiled coil</keyword>
<feature type="region of interest" description="Disordered" evidence="2">
    <location>
        <begin position="1"/>
        <end position="82"/>
    </location>
</feature>
<evidence type="ECO:0000259" key="3">
    <source>
        <dbReference type="PROSITE" id="PS00036"/>
    </source>
</evidence>
<dbReference type="PROSITE" id="PS00036">
    <property type="entry name" value="BZIP_BASIC"/>
    <property type="match status" value="1"/>
</dbReference>
<dbReference type="InterPro" id="IPR004827">
    <property type="entry name" value="bZIP"/>
</dbReference>
<evidence type="ECO:0000313" key="5">
    <source>
        <dbReference type="Proteomes" id="UP000000759"/>
    </source>
</evidence>
<dbReference type="InterPro" id="IPR046347">
    <property type="entry name" value="bZIP_sf"/>
</dbReference>
<dbReference type="CDD" id="cd14686">
    <property type="entry name" value="bZIP"/>
    <property type="match status" value="1"/>
</dbReference>
<keyword evidence="5" id="KW-1185">Reference proteome</keyword>
<dbReference type="HOGENOM" id="CLU_1206826_0_0_1"/>
<dbReference type="SUPFAM" id="SSF57959">
    <property type="entry name" value="Leucine zipper domain"/>
    <property type="match status" value="1"/>
</dbReference>
<dbReference type="RefSeq" id="XP_002181498.1">
    <property type="nucleotide sequence ID" value="XM_002181462.1"/>
</dbReference>
<accession>B7G3U5</accession>